<dbReference type="GO" id="GO:0000917">
    <property type="term" value="P:division septum assembly"/>
    <property type="evidence" value="ECO:0007669"/>
    <property type="project" value="UniProtKB-KW"/>
</dbReference>
<evidence type="ECO:0000256" key="9">
    <source>
        <dbReference type="ARBA" id="ARBA00033158"/>
    </source>
</evidence>
<dbReference type="InterPro" id="IPR036192">
    <property type="entry name" value="Cell_div_ZapA-like_sf"/>
</dbReference>
<keyword evidence="5" id="KW-0717">Septation</keyword>
<dbReference type="GO" id="GO:0000921">
    <property type="term" value="P:septin ring assembly"/>
    <property type="evidence" value="ECO:0007669"/>
    <property type="project" value="TreeGrafter"/>
</dbReference>
<keyword evidence="4 10" id="KW-0132">Cell division</keyword>
<dbReference type="GO" id="GO:0030428">
    <property type="term" value="C:cell septum"/>
    <property type="evidence" value="ECO:0007669"/>
    <property type="project" value="TreeGrafter"/>
</dbReference>
<evidence type="ECO:0000256" key="1">
    <source>
        <dbReference type="ARBA" id="ARBA00004496"/>
    </source>
</evidence>
<organism evidence="10 11">
    <name type="scientific">Diaphorobacter aerolatus</name>
    <dbReference type="NCBI Taxonomy" id="1288495"/>
    <lineage>
        <taxon>Bacteria</taxon>
        <taxon>Pseudomonadati</taxon>
        <taxon>Pseudomonadota</taxon>
        <taxon>Betaproteobacteria</taxon>
        <taxon>Burkholderiales</taxon>
        <taxon>Comamonadaceae</taxon>
        <taxon>Diaphorobacter</taxon>
    </lineage>
</organism>
<keyword evidence="6" id="KW-0131">Cell cycle</keyword>
<evidence type="ECO:0000256" key="6">
    <source>
        <dbReference type="ARBA" id="ARBA00023306"/>
    </source>
</evidence>
<evidence type="ECO:0000313" key="11">
    <source>
        <dbReference type="Proteomes" id="UP000516028"/>
    </source>
</evidence>
<dbReference type="GO" id="GO:0043093">
    <property type="term" value="P:FtsZ-dependent cytokinesis"/>
    <property type="evidence" value="ECO:0007669"/>
    <property type="project" value="TreeGrafter"/>
</dbReference>
<evidence type="ECO:0000256" key="5">
    <source>
        <dbReference type="ARBA" id="ARBA00023210"/>
    </source>
</evidence>
<accession>A0A7H0GJ52</accession>
<dbReference type="Pfam" id="PF05164">
    <property type="entry name" value="ZapA"/>
    <property type="match status" value="1"/>
</dbReference>
<comment type="function">
    <text evidence="7">Activator of cell division through the inhibition of FtsZ GTPase activity, therefore promoting FtsZ assembly into bundles of protofilaments necessary for the formation of the division Z ring. It is recruited early at mid-cell but it is not essential for cell division.</text>
</comment>
<evidence type="ECO:0000256" key="3">
    <source>
        <dbReference type="ARBA" id="ARBA00022490"/>
    </source>
</evidence>
<dbReference type="PANTHER" id="PTHR34981:SF1">
    <property type="entry name" value="CELL DIVISION PROTEIN ZAPA"/>
    <property type="match status" value="1"/>
</dbReference>
<dbReference type="InterPro" id="IPR007838">
    <property type="entry name" value="Cell_div_ZapA-like"/>
</dbReference>
<dbReference type="PANTHER" id="PTHR34981">
    <property type="entry name" value="CELL DIVISION PROTEIN ZAPA"/>
    <property type="match status" value="1"/>
</dbReference>
<gene>
    <name evidence="10" type="ORF">H9K75_20525</name>
</gene>
<dbReference type="Proteomes" id="UP000516028">
    <property type="component" value="Chromosome"/>
</dbReference>
<dbReference type="AlphaFoldDB" id="A0A7H0GJ52"/>
<dbReference type="GO" id="GO:0032153">
    <property type="term" value="C:cell division site"/>
    <property type="evidence" value="ECO:0007669"/>
    <property type="project" value="TreeGrafter"/>
</dbReference>
<proteinExistence type="predicted"/>
<dbReference type="EMBL" id="CP060783">
    <property type="protein sequence ID" value="QNP48318.1"/>
    <property type="molecule type" value="Genomic_DNA"/>
</dbReference>
<evidence type="ECO:0000256" key="4">
    <source>
        <dbReference type="ARBA" id="ARBA00022618"/>
    </source>
</evidence>
<keyword evidence="3" id="KW-0963">Cytoplasm</keyword>
<dbReference type="SUPFAM" id="SSF102829">
    <property type="entry name" value="Cell division protein ZapA-like"/>
    <property type="match status" value="1"/>
</dbReference>
<dbReference type="KEGG" id="daer:H9K75_20525"/>
<comment type="subcellular location">
    <subcellularLocation>
        <location evidence="1">Cytoplasm</location>
    </subcellularLocation>
</comment>
<dbReference type="Gene3D" id="3.30.160.880">
    <property type="entry name" value="Cell division protein ZapA protomer, N-terminal domain"/>
    <property type="match status" value="1"/>
</dbReference>
<name>A0A7H0GJ52_9BURK</name>
<dbReference type="RefSeq" id="WP_187723916.1">
    <property type="nucleotide sequence ID" value="NZ_CP060783.1"/>
</dbReference>
<reference evidence="10 11" key="1">
    <citation type="submission" date="2020-08" db="EMBL/GenBank/DDBJ databases">
        <title>Genome sequence of Diaphorobacter aerolatus KACC 16536T.</title>
        <authorList>
            <person name="Hyun D.-W."/>
            <person name="Bae J.-W."/>
        </authorList>
    </citation>
    <scope>NUCLEOTIDE SEQUENCE [LARGE SCALE GENOMIC DNA]</scope>
    <source>
        <strain evidence="10 11">KACC 16536</strain>
    </source>
</reference>
<comment type="subunit">
    <text evidence="8">Homodimer. Interacts with FtsZ.</text>
</comment>
<evidence type="ECO:0000256" key="2">
    <source>
        <dbReference type="ARBA" id="ARBA00015195"/>
    </source>
</evidence>
<evidence type="ECO:0000313" key="10">
    <source>
        <dbReference type="EMBL" id="QNP48318.1"/>
    </source>
</evidence>
<keyword evidence="11" id="KW-1185">Reference proteome</keyword>
<evidence type="ECO:0000256" key="8">
    <source>
        <dbReference type="ARBA" id="ARBA00026068"/>
    </source>
</evidence>
<protein>
    <recommendedName>
        <fullName evidence="2">Cell division protein ZapA</fullName>
    </recommendedName>
    <alternativeName>
        <fullName evidence="9">Z ring-associated protein ZapA</fullName>
    </alternativeName>
</protein>
<evidence type="ECO:0000256" key="7">
    <source>
        <dbReference type="ARBA" id="ARBA00024910"/>
    </source>
</evidence>
<dbReference type="GO" id="GO:0005829">
    <property type="term" value="C:cytosol"/>
    <property type="evidence" value="ECO:0007669"/>
    <property type="project" value="TreeGrafter"/>
</dbReference>
<dbReference type="InterPro" id="IPR042233">
    <property type="entry name" value="Cell_div_ZapA_N"/>
</dbReference>
<sequence length="124" mass="13440">MKQIEVKIMQQSYLLSCPEGQEPRMLDAVERVDAAMTRIRDAGKVRARERIAVLAALNMAFEIADHETAAVAAREQAEALIAAAAAAPVAIAAPDSASREDDEARVRSLLQRLDETLGDDGRLL</sequence>